<feature type="domain" description="GP-PDE" evidence="9">
    <location>
        <begin position="64"/>
        <end position="388"/>
    </location>
</feature>
<evidence type="ECO:0000256" key="4">
    <source>
        <dbReference type="ARBA" id="ARBA00022798"/>
    </source>
</evidence>
<evidence type="ECO:0000259" key="9">
    <source>
        <dbReference type="PROSITE" id="PS51704"/>
    </source>
</evidence>
<dbReference type="InterPro" id="IPR030395">
    <property type="entry name" value="GP_PDE_dom"/>
</dbReference>
<dbReference type="PROSITE" id="PS51704">
    <property type="entry name" value="GP_PDE"/>
    <property type="match status" value="1"/>
</dbReference>
<dbReference type="Pfam" id="PF03009">
    <property type="entry name" value="GDPD"/>
    <property type="match status" value="1"/>
</dbReference>
<keyword evidence="11" id="KW-1185">Reference proteome</keyword>
<evidence type="ECO:0000313" key="10">
    <source>
        <dbReference type="EMBL" id="MFC7387022.1"/>
    </source>
</evidence>
<dbReference type="EC" id="3.1.4.46" evidence="2"/>
<feature type="region of interest" description="Disordered" evidence="7">
    <location>
        <begin position="397"/>
        <end position="480"/>
    </location>
</feature>
<comment type="similarity">
    <text evidence="1">Belongs to the glycerophosphoryl diester phosphodiesterase family.</text>
</comment>
<keyword evidence="3 8" id="KW-0732">Signal</keyword>
<evidence type="ECO:0000256" key="1">
    <source>
        <dbReference type="ARBA" id="ARBA00007277"/>
    </source>
</evidence>
<dbReference type="PANTHER" id="PTHR43620:SF7">
    <property type="entry name" value="GLYCEROPHOSPHODIESTER PHOSPHODIESTERASE GDPD5-RELATED"/>
    <property type="match status" value="1"/>
</dbReference>
<protein>
    <recommendedName>
        <fullName evidence="2">glycerophosphodiester phosphodiesterase</fullName>
        <ecNumber evidence="2">3.1.4.46</ecNumber>
    </recommendedName>
</protein>
<evidence type="ECO:0000256" key="2">
    <source>
        <dbReference type="ARBA" id="ARBA00012247"/>
    </source>
</evidence>
<dbReference type="CDD" id="cd08602">
    <property type="entry name" value="GDPD_ScGlpQ1_like"/>
    <property type="match status" value="1"/>
</dbReference>
<comment type="caution">
    <text evidence="10">The sequence shown here is derived from an EMBL/GenBank/DDBJ whole genome shotgun (WGS) entry which is preliminary data.</text>
</comment>
<name>A0ABW2PEZ9_9ACTN</name>
<dbReference type="InterPro" id="IPR017946">
    <property type="entry name" value="PLC-like_Pdiesterase_TIM-brl"/>
</dbReference>
<sequence>MTCVRWPAAGAPAGLPALLSLLALLSGGTASTASAGASSDMSSLASVAVAAPRPASRGGSRSYPVVIAHRGACAYRPEHTLPSYRMAIAMGADLLEPDLVSTKDHVLVARHENEISQTTDVARHPEFAARRTTKVIDGRTLTGWFTEDFTLAELRTLRAVERLPALRPGSAAFDGLASVATFKEIVALAKRSGVGVYAETKHPGYFASIGLPLEGPLLATLGRYGWRERADPVWIESFETANLRALRHRTRLRLVQLLEAAGAPRDLVTKGDRRTYRDLATPGGLAEIATYADAVGVPTDLVRPVDRHGRLGAPTPLVADAHRQDLDIHVWTVRPENAYLPAPFRLGDPAAPGYASAHGDVAGWLRTLYGLGVDGVFSDDPGVARQVRDEVVRGAGLVHGASGTDGSPAETPDEEEGANAQASGGGAFYARAAGEGGPSAQASGEGGPVAGRRRQAAPVRPAPPRPPGAARPRSSPRRGA</sequence>
<evidence type="ECO:0000256" key="5">
    <source>
        <dbReference type="ARBA" id="ARBA00022801"/>
    </source>
</evidence>
<evidence type="ECO:0000256" key="6">
    <source>
        <dbReference type="ARBA" id="ARBA00047512"/>
    </source>
</evidence>
<evidence type="ECO:0000256" key="8">
    <source>
        <dbReference type="SAM" id="SignalP"/>
    </source>
</evidence>
<feature type="compositionally biased region" description="Pro residues" evidence="7">
    <location>
        <begin position="460"/>
        <end position="469"/>
    </location>
</feature>
<proteinExistence type="inferred from homology"/>
<dbReference type="PANTHER" id="PTHR43620">
    <property type="entry name" value="GLYCEROPHOSPHORYL DIESTER PHOSPHODIESTERASE"/>
    <property type="match status" value="1"/>
</dbReference>
<comment type="catalytic activity">
    <reaction evidence="6">
        <text>a sn-glycero-3-phosphodiester + H2O = an alcohol + sn-glycerol 3-phosphate + H(+)</text>
        <dbReference type="Rhea" id="RHEA:12969"/>
        <dbReference type="ChEBI" id="CHEBI:15377"/>
        <dbReference type="ChEBI" id="CHEBI:15378"/>
        <dbReference type="ChEBI" id="CHEBI:30879"/>
        <dbReference type="ChEBI" id="CHEBI:57597"/>
        <dbReference type="ChEBI" id="CHEBI:83408"/>
        <dbReference type="EC" id="3.1.4.46"/>
    </reaction>
</comment>
<feature type="signal peptide" evidence="8">
    <location>
        <begin position="1"/>
        <end position="35"/>
    </location>
</feature>
<dbReference type="Proteomes" id="UP001596496">
    <property type="component" value="Unassembled WGS sequence"/>
</dbReference>
<dbReference type="Gene3D" id="3.20.20.190">
    <property type="entry name" value="Phosphatidylinositol (PI) phosphodiesterase"/>
    <property type="match status" value="1"/>
</dbReference>
<evidence type="ECO:0000256" key="7">
    <source>
        <dbReference type="SAM" id="MobiDB-lite"/>
    </source>
</evidence>
<evidence type="ECO:0000256" key="3">
    <source>
        <dbReference type="ARBA" id="ARBA00022729"/>
    </source>
</evidence>
<dbReference type="SUPFAM" id="SSF51695">
    <property type="entry name" value="PLC-like phosphodiesterases"/>
    <property type="match status" value="1"/>
</dbReference>
<feature type="chain" id="PRO_5045693274" description="glycerophosphodiester phosphodiesterase" evidence="8">
    <location>
        <begin position="36"/>
        <end position="480"/>
    </location>
</feature>
<evidence type="ECO:0000313" key="11">
    <source>
        <dbReference type="Proteomes" id="UP001596496"/>
    </source>
</evidence>
<organism evidence="10 11">
    <name type="scientific">Sphaerisporangium rhizosphaerae</name>
    <dbReference type="NCBI Taxonomy" id="2269375"/>
    <lineage>
        <taxon>Bacteria</taxon>
        <taxon>Bacillati</taxon>
        <taxon>Actinomycetota</taxon>
        <taxon>Actinomycetes</taxon>
        <taxon>Streptosporangiales</taxon>
        <taxon>Streptosporangiaceae</taxon>
        <taxon>Sphaerisporangium</taxon>
    </lineage>
</organism>
<dbReference type="EMBL" id="JBHTCG010000033">
    <property type="protein sequence ID" value="MFC7387022.1"/>
    <property type="molecule type" value="Genomic_DNA"/>
</dbReference>
<gene>
    <name evidence="10" type="ORF">ACFQSB_32760</name>
</gene>
<keyword evidence="4" id="KW-0319">Glycerol metabolism</keyword>
<reference evidence="11" key="1">
    <citation type="journal article" date="2019" name="Int. J. Syst. Evol. Microbiol.">
        <title>The Global Catalogue of Microorganisms (GCM) 10K type strain sequencing project: providing services to taxonomists for standard genome sequencing and annotation.</title>
        <authorList>
            <consortium name="The Broad Institute Genomics Platform"/>
            <consortium name="The Broad Institute Genome Sequencing Center for Infectious Disease"/>
            <person name="Wu L."/>
            <person name="Ma J."/>
        </authorList>
    </citation>
    <scope>NUCLEOTIDE SEQUENCE [LARGE SCALE GENOMIC DNA]</scope>
    <source>
        <strain evidence="11">CECT 7649</strain>
    </source>
</reference>
<dbReference type="RefSeq" id="WP_380830708.1">
    <property type="nucleotide sequence ID" value="NZ_JBHTCG010000033.1"/>
</dbReference>
<accession>A0ABW2PEZ9</accession>
<keyword evidence="5" id="KW-0378">Hydrolase</keyword>